<dbReference type="InterPro" id="IPR011992">
    <property type="entry name" value="EF-hand-dom_pair"/>
</dbReference>
<evidence type="ECO:0000313" key="4">
    <source>
        <dbReference type="EMBL" id="QFR43516.1"/>
    </source>
</evidence>
<evidence type="ECO:0000256" key="1">
    <source>
        <dbReference type="SAM" id="MobiDB-lite"/>
    </source>
</evidence>
<feature type="signal peptide" evidence="2">
    <location>
        <begin position="1"/>
        <end position="27"/>
    </location>
</feature>
<dbReference type="Pfam" id="PF13202">
    <property type="entry name" value="EF-hand_5"/>
    <property type="match status" value="2"/>
</dbReference>
<evidence type="ECO:0000256" key="2">
    <source>
        <dbReference type="SAM" id="SignalP"/>
    </source>
</evidence>
<dbReference type="EMBL" id="CP041166">
    <property type="protein sequence ID" value="QFR43516.1"/>
    <property type="molecule type" value="Genomic_DNA"/>
</dbReference>
<accession>A0AAJ4A407</accession>
<keyword evidence="2" id="KW-0732">Signal</keyword>
<dbReference type="AlphaFoldDB" id="A0AAJ4A407"/>
<sequence>MRKFTKKIGFSFVVATALSLVPVSLIAEDVPSTGPMSFSAFDKDKDGFISEAEHNSVREARQEQRASQNRAMRNVQNAPNFGEIDSDKDGKISKMEFLENQNKQMQENRSNKGSKNR</sequence>
<reference evidence="5" key="1">
    <citation type="submission" date="2019-06" db="EMBL/GenBank/DDBJ databases">
        <title>Sulfurimonas gotlandica sp. nov., a chemoautotrophic and psychrotolerant epsilonproteobacterium isolated from a pelagic redoxcline, and an emended description of the genus Sulfurimonas.</title>
        <authorList>
            <person name="Wang S."/>
            <person name="Jiang L."/>
            <person name="Shao Z."/>
        </authorList>
    </citation>
    <scope>NUCLEOTIDE SEQUENCE [LARGE SCALE GENOMIC DNA]</scope>
    <source>
        <strain evidence="5">1-1N</strain>
    </source>
</reference>
<dbReference type="RefSeq" id="WP_152299579.1">
    <property type="nucleotide sequence ID" value="NZ_CP041166.1"/>
</dbReference>
<dbReference type="GO" id="GO:0005509">
    <property type="term" value="F:calcium ion binding"/>
    <property type="evidence" value="ECO:0007669"/>
    <property type="project" value="InterPro"/>
</dbReference>
<organism evidence="4 5">
    <name type="scientific">Sulfurimonas xiamenensis</name>
    <dbReference type="NCBI Taxonomy" id="2590021"/>
    <lineage>
        <taxon>Bacteria</taxon>
        <taxon>Pseudomonadati</taxon>
        <taxon>Campylobacterota</taxon>
        <taxon>Epsilonproteobacteria</taxon>
        <taxon>Campylobacterales</taxon>
        <taxon>Sulfurimonadaceae</taxon>
        <taxon>Sulfurimonas</taxon>
    </lineage>
</organism>
<feature type="chain" id="PRO_5042542419" evidence="2">
    <location>
        <begin position="28"/>
        <end position="117"/>
    </location>
</feature>
<proteinExistence type="predicted"/>
<dbReference type="Gene3D" id="1.10.238.10">
    <property type="entry name" value="EF-hand"/>
    <property type="match status" value="1"/>
</dbReference>
<name>A0AAJ4A407_9BACT</name>
<dbReference type="PROSITE" id="PS00018">
    <property type="entry name" value="EF_HAND_1"/>
    <property type="match status" value="1"/>
</dbReference>
<feature type="domain" description="EF-hand" evidence="3">
    <location>
        <begin position="81"/>
        <end position="97"/>
    </location>
</feature>
<dbReference type="InterPro" id="IPR002048">
    <property type="entry name" value="EF_hand_dom"/>
</dbReference>
<protein>
    <submittedName>
        <fullName evidence="4">EF-hand domain-containing protein</fullName>
    </submittedName>
</protein>
<evidence type="ECO:0000313" key="5">
    <source>
        <dbReference type="Proteomes" id="UP000326061"/>
    </source>
</evidence>
<keyword evidence="5" id="KW-1185">Reference proteome</keyword>
<feature type="region of interest" description="Disordered" evidence="1">
    <location>
        <begin position="54"/>
        <end position="117"/>
    </location>
</feature>
<evidence type="ECO:0000259" key="3">
    <source>
        <dbReference type="Pfam" id="PF13202"/>
    </source>
</evidence>
<dbReference type="InterPro" id="IPR018247">
    <property type="entry name" value="EF_Hand_1_Ca_BS"/>
</dbReference>
<gene>
    <name evidence="4" type="ORF">FJR47_06185</name>
</gene>
<feature type="compositionally biased region" description="Polar residues" evidence="1">
    <location>
        <begin position="99"/>
        <end position="111"/>
    </location>
</feature>
<feature type="compositionally biased region" description="Polar residues" evidence="1">
    <location>
        <begin position="65"/>
        <end position="79"/>
    </location>
</feature>
<dbReference type="SUPFAM" id="SSF47473">
    <property type="entry name" value="EF-hand"/>
    <property type="match status" value="1"/>
</dbReference>
<dbReference type="Proteomes" id="UP000326061">
    <property type="component" value="Chromosome"/>
</dbReference>
<dbReference type="KEGG" id="suln:FJR47_06185"/>
<feature type="compositionally biased region" description="Basic and acidic residues" evidence="1">
    <location>
        <begin position="54"/>
        <end position="64"/>
    </location>
</feature>
<feature type="compositionally biased region" description="Basic and acidic residues" evidence="1">
    <location>
        <begin position="85"/>
        <end position="97"/>
    </location>
</feature>
<feature type="domain" description="EF-hand" evidence="3">
    <location>
        <begin position="38"/>
        <end position="53"/>
    </location>
</feature>